<evidence type="ECO:0000256" key="3">
    <source>
        <dbReference type="ARBA" id="ARBA00022679"/>
    </source>
</evidence>
<dbReference type="GO" id="GO:0004519">
    <property type="term" value="F:endonuclease activity"/>
    <property type="evidence" value="ECO:0007669"/>
    <property type="project" value="UniProtKB-KW"/>
</dbReference>
<keyword evidence="8" id="KW-0547">Nucleotide-binding</keyword>
<evidence type="ECO:0000256" key="9">
    <source>
        <dbReference type="ARBA" id="ARBA00022759"/>
    </source>
</evidence>
<keyword evidence="7" id="KW-0479">Metal-binding</keyword>
<dbReference type="GO" id="GO:0003677">
    <property type="term" value="F:DNA binding"/>
    <property type="evidence" value="ECO:0007669"/>
    <property type="project" value="UniProtKB-KW"/>
</dbReference>
<evidence type="ECO:0000256" key="6">
    <source>
        <dbReference type="ARBA" id="ARBA00022722"/>
    </source>
</evidence>
<evidence type="ECO:0000256" key="1">
    <source>
        <dbReference type="ARBA" id="ARBA00001936"/>
    </source>
</evidence>
<keyword evidence="11" id="KW-0190">Covalent protein-DNA linkage</keyword>
<dbReference type="InterPro" id="IPR049912">
    <property type="entry name" value="CRESS_DNA_REP"/>
</dbReference>
<evidence type="ECO:0000256" key="5">
    <source>
        <dbReference type="ARBA" id="ARBA00022705"/>
    </source>
</evidence>
<evidence type="ECO:0000256" key="15">
    <source>
        <dbReference type="ARBA" id="ARBA00032243"/>
    </source>
</evidence>
<keyword evidence="4" id="KW-0548">Nucleotidyltransferase</keyword>
<dbReference type="InterPro" id="IPR000605">
    <property type="entry name" value="Helicase_SF3_ssDNA/RNA_vir"/>
</dbReference>
<keyword evidence="5" id="KW-0235">DNA replication</keyword>
<dbReference type="GO" id="GO:0003723">
    <property type="term" value="F:RNA binding"/>
    <property type="evidence" value="ECO:0007669"/>
    <property type="project" value="InterPro"/>
</dbReference>
<dbReference type="GO" id="GO:0046872">
    <property type="term" value="F:metal ion binding"/>
    <property type="evidence" value="ECO:0007669"/>
    <property type="project" value="UniProtKB-KW"/>
</dbReference>
<evidence type="ECO:0000313" key="18">
    <source>
        <dbReference type="Proteomes" id="UP000064844"/>
    </source>
</evidence>
<dbReference type="GO" id="GO:0006260">
    <property type="term" value="P:DNA replication"/>
    <property type="evidence" value="ECO:0007669"/>
    <property type="project" value="UniProtKB-KW"/>
</dbReference>
<feature type="domain" description="CRESS-DNA virus Rep endonuclease" evidence="16">
    <location>
        <begin position="4"/>
        <end position="117"/>
    </location>
</feature>
<evidence type="ECO:0000256" key="11">
    <source>
        <dbReference type="ARBA" id="ARBA00023124"/>
    </source>
</evidence>
<dbReference type="Gene3D" id="3.40.1310.20">
    <property type="match status" value="1"/>
</dbReference>
<evidence type="ECO:0000256" key="7">
    <source>
        <dbReference type="ARBA" id="ARBA00022723"/>
    </source>
</evidence>
<dbReference type="SUPFAM" id="SSF52540">
    <property type="entry name" value="P-loop containing nucleoside triphosphate hydrolases"/>
    <property type="match status" value="1"/>
</dbReference>
<accession>A0A0S2W1E4</accession>
<comment type="similarity">
    <text evidence="2">Belongs to the nanoviruses/circoviruses replication-associated protein family.</text>
</comment>
<evidence type="ECO:0000256" key="2">
    <source>
        <dbReference type="ARBA" id="ARBA00008545"/>
    </source>
</evidence>
<dbReference type="EMBL" id="CP011307">
    <property type="protein sequence ID" value="ALP93124.1"/>
    <property type="molecule type" value="Genomic_DNA"/>
</dbReference>
<name>A0A0S2W1E4_9FIRM</name>
<dbReference type="GO" id="GO:0016779">
    <property type="term" value="F:nucleotidyltransferase activity"/>
    <property type="evidence" value="ECO:0007669"/>
    <property type="project" value="UniProtKB-KW"/>
</dbReference>
<evidence type="ECO:0000259" key="16">
    <source>
        <dbReference type="PROSITE" id="PS52020"/>
    </source>
</evidence>
<evidence type="ECO:0000256" key="4">
    <source>
        <dbReference type="ARBA" id="ARBA00022695"/>
    </source>
</evidence>
<evidence type="ECO:0000256" key="14">
    <source>
        <dbReference type="ARBA" id="ARBA00030754"/>
    </source>
</evidence>
<evidence type="ECO:0000256" key="12">
    <source>
        <dbReference type="ARBA" id="ARBA00023125"/>
    </source>
</evidence>
<dbReference type="InterPro" id="IPR027417">
    <property type="entry name" value="P-loop_NTPase"/>
</dbReference>
<protein>
    <recommendedName>
        <fullName evidence="14">ATP-dependent helicase Rep</fullName>
    </recommendedName>
    <alternativeName>
        <fullName evidence="15">RepP</fullName>
    </alternativeName>
</protein>
<dbReference type="RefSeq" id="WP_058117132.1">
    <property type="nucleotide sequence ID" value="NZ_CP011307.1"/>
</dbReference>
<dbReference type="Pfam" id="PF00910">
    <property type="entry name" value="RNA_helicase"/>
    <property type="match status" value="1"/>
</dbReference>
<keyword evidence="9" id="KW-0255">Endonuclease</keyword>
<sequence length="321" mass="37018">MGNNSQSRKWSLVINNPLEAGLDHTAISEKLHLFSPDYYCMADEIATTGTYHTHVFFYAPSPSRFSTVKKRFPIAHIEKAYGSVQENRSYLRKDGRWADTDKAETSVPGTFEEWGEAPPERAEKHPEMFRLVQNIRDGMTTTEIIDDNPAMAFRVRDIDLLRQTLTAEKYAVETRPLEVSYLYGASGAGKTRSIYEAHDPRSIYRVTNYRAAKGISFDGYHGQEVLVFEEFSGQVPIEDMLNYLDIYPLSLPARYNDKTACYTTVYITSNLPLEKQYRGEQWDRPETWRAFLRRIHNIIEFLPDGTTVQKKKGGWPCDQKR</sequence>
<evidence type="ECO:0000256" key="8">
    <source>
        <dbReference type="ARBA" id="ARBA00022741"/>
    </source>
</evidence>
<reference evidence="17 18" key="1">
    <citation type="journal article" date="2015" name="Nat. Commun.">
        <title>Production of butyrate from lysine and the Amadori product fructoselysine by a human gut commensal.</title>
        <authorList>
            <person name="Bui T.P."/>
            <person name="Ritari J."/>
            <person name="Boeren S."/>
            <person name="de Waard P."/>
            <person name="Plugge C.M."/>
            <person name="de Vos W.M."/>
        </authorList>
    </citation>
    <scope>NUCLEOTIDE SEQUENCE [LARGE SCALE GENOMIC DNA]</scope>
    <source>
        <strain evidence="17 18">AF211</strain>
    </source>
</reference>
<dbReference type="GO" id="GO:0016787">
    <property type="term" value="F:hydrolase activity"/>
    <property type="evidence" value="ECO:0007669"/>
    <property type="project" value="UniProtKB-KW"/>
</dbReference>
<dbReference type="Proteomes" id="UP000064844">
    <property type="component" value="Chromosome"/>
</dbReference>
<dbReference type="KEGG" id="ibu:IB211_00729c"/>
<keyword evidence="6" id="KW-0540">Nuclease</keyword>
<keyword evidence="18" id="KW-1185">Reference proteome</keyword>
<dbReference type="AlphaFoldDB" id="A0A0S2W1E4"/>
<dbReference type="PATRIC" id="fig|1297617.4.peg.742"/>
<keyword evidence="3" id="KW-0808">Transferase</keyword>
<organism evidence="17 18">
    <name type="scientific">Intestinimonas butyriciproducens</name>
    <dbReference type="NCBI Taxonomy" id="1297617"/>
    <lineage>
        <taxon>Bacteria</taxon>
        <taxon>Bacillati</taxon>
        <taxon>Bacillota</taxon>
        <taxon>Clostridia</taxon>
        <taxon>Eubacteriales</taxon>
        <taxon>Intestinimonas</taxon>
    </lineage>
</organism>
<dbReference type="PROSITE" id="PS52020">
    <property type="entry name" value="CRESS_DNA_REP"/>
    <property type="match status" value="1"/>
</dbReference>
<dbReference type="GO" id="GO:0003724">
    <property type="term" value="F:RNA helicase activity"/>
    <property type="evidence" value="ECO:0007669"/>
    <property type="project" value="InterPro"/>
</dbReference>
<comment type="cofactor">
    <cofactor evidence="1">
        <name>Mn(2+)</name>
        <dbReference type="ChEBI" id="CHEBI:29035"/>
    </cofactor>
</comment>
<keyword evidence="10" id="KW-0378">Hydrolase</keyword>
<dbReference type="STRING" id="1297617.IB211_00729c"/>
<dbReference type="Pfam" id="PF02407">
    <property type="entry name" value="Viral_Rep"/>
    <property type="match status" value="1"/>
</dbReference>
<gene>
    <name evidence="17" type="ORF">IB211_00729c</name>
</gene>
<dbReference type="GO" id="GO:0000166">
    <property type="term" value="F:nucleotide binding"/>
    <property type="evidence" value="ECO:0007669"/>
    <property type="project" value="UniProtKB-KW"/>
</dbReference>
<evidence type="ECO:0000256" key="13">
    <source>
        <dbReference type="ARBA" id="ARBA00023268"/>
    </source>
</evidence>
<keyword evidence="12" id="KW-0238">DNA-binding</keyword>
<proteinExistence type="inferred from homology"/>
<keyword evidence="13" id="KW-0511">Multifunctional enzyme</keyword>
<evidence type="ECO:0000313" key="17">
    <source>
        <dbReference type="EMBL" id="ALP93124.1"/>
    </source>
</evidence>
<reference evidence="18" key="2">
    <citation type="submission" date="2015-04" db="EMBL/GenBank/DDBJ databases">
        <title>A butyrogenic pathway from the amino acid lysine in a human gut commensal.</title>
        <authorList>
            <person name="de Vos W.M."/>
            <person name="Bui N.T.P."/>
            <person name="Plugge C.M."/>
            <person name="Ritari J."/>
        </authorList>
    </citation>
    <scope>NUCLEOTIDE SEQUENCE [LARGE SCALE GENOMIC DNA]</scope>
    <source>
        <strain evidence="18">AF211</strain>
    </source>
</reference>
<evidence type="ECO:0000256" key="10">
    <source>
        <dbReference type="ARBA" id="ARBA00022801"/>
    </source>
</evidence>